<keyword evidence="3" id="KW-1185">Reference proteome</keyword>
<dbReference type="Gene3D" id="3.30.1180.10">
    <property type="match status" value="1"/>
</dbReference>
<dbReference type="PROSITE" id="PS51482">
    <property type="entry name" value="DEGV"/>
    <property type="match status" value="1"/>
</dbReference>
<name>A0ABS7DNY7_9FIRM</name>
<reference evidence="2 3" key="1">
    <citation type="submission" date="2021-03" db="EMBL/GenBank/DDBJ databases">
        <title>Caproiciproducens sp. nov. isolated from feces of cow.</title>
        <authorList>
            <person name="Choi J.-Y."/>
        </authorList>
    </citation>
    <scope>NUCLEOTIDE SEQUENCE [LARGE SCALE GENOMIC DNA]</scope>
    <source>
        <strain evidence="2 3">AGMB10547</strain>
    </source>
</reference>
<evidence type="ECO:0000313" key="2">
    <source>
        <dbReference type="EMBL" id="MBW7572988.1"/>
    </source>
</evidence>
<dbReference type="InterPro" id="IPR003797">
    <property type="entry name" value="DegV"/>
</dbReference>
<dbReference type="Pfam" id="PF02645">
    <property type="entry name" value="DegV"/>
    <property type="match status" value="1"/>
</dbReference>
<evidence type="ECO:0000313" key="3">
    <source>
        <dbReference type="Proteomes" id="UP000719942"/>
    </source>
</evidence>
<accession>A0ABS7DNY7</accession>
<gene>
    <name evidence="2" type="ORF">J5W02_09195</name>
</gene>
<dbReference type="EMBL" id="JAGFNZ010000003">
    <property type="protein sequence ID" value="MBW7572988.1"/>
    <property type="molecule type" value="Genomic_DNA"/>
</dbReference>
<dbReference type="SUPFAM" id="SSF82549">
    <property type="entry name" value="DAK1/DegV-like"/>
    <property type="match status" value="1"/>
</dbReference>
<sequence>MTWSIVSDSSCDLPSDSFQDCGVHFATVPLKLRVGSTEYVDDDSLNVNVMLAQMKNYKGPSSSACPSPEEWADEFRKSDCTIAVTMTSALSGTYNSALVAKDMVTEEFPWKKIYVIDSRSTAGGLVLILRKTLELIQSGLDFDEIAQQAEAYSRSLFLLFALGSYDNLIKSGRMSRVAGILATSLGIRAVASNTPEGEIKVLHKPRGEERAIQQIVETMSKLKNMAGQPVVISHCNNPKGAQRLKELISHVCLTTKITILQTRGLTSYYTESGGFLVGF</sequence>
<keyword evidence="1" id="KW-0446">Lipid-binding</keyword>
<dbReference type="PANTHER" id="PTHR33434:SF2">
    <property type="entry name" value="FATTY ACID-BINDING PROTEIN TM_1468"/>
    <property type="match status" value="1"/>
</dbReference>
<evidence type="ECO:0000256" key="1">
    <source>
        <dbReference type="ARBA" id="ARBA00023121"/>
    </source>
</evidence>
<dbReference type="RefSeq" id="WP_219965396.1">
    <property type="nucleotide sequence ID" value="NZ_JAGFNZ010000003.1"/>
</dbReference>
<proteinExistence type="predicted"/>
<dbReference type="Proteomes" id="UP000719942">
    <property type="component" value="Unassembled WGS sequence"/>
</dbReference>
<organism evidence="2 3">
    <name type="scientific">Caproiciproducens faecalis</name>
    <dbReference type="NCBI Taxonomy" id="2820301"/>
    <lineage>
        <taxon>Bacteria</taxon>
        <taxon>Bacillati</taxon>
        <taxon>Bacillota</taxon>
        <taxon>Clostridia</taxon>
        <taxon>Eubacteriales</taxon>
        <taxon>Acutalibacteraceae</taxon>
        <taxon>Caproiciproducens</taxon>
    </lineage>
</organism>
<dbReference type="InterPro" id="IPR050270">
    <property type="entry name" value="DegV_domain_contain"/>
</dbReference>
<dbReference type="PANTHER" id="PTHR33434">
    <property type="entry name" value="DEGV DOMAIN-CONTAINING PROTEIN DR_1986-RELATED"/>
    <property type="match status" value="1"/>
</dbReference>
<dbReference type="Gene3D" id="2.20.28.50">
    <property type="entry name" value="degv family protein"/>
    <property type="match status" value="1"/>
</dbReference>
<protein>
    <submittedName>
        <fullName evidence="2">DegV family protein</fullName>
    </submittedName>
</protein>
<dbReference type="InterPro" id="IPR043168">
    <property type="entry name" value="DegV_C"/>
</dbReference>
<dbReference type="Gene3D" id="3.40.50.10440">
    <property type="entry name" value="Dihydroxyacetone kinase, domain 1"/>
    <property type="match status" value="1"/>
</dbReference>
<comment type="caution">
    <text evidence="2">The sequence shown here is derived from an EMBL/GenBank/DDBJ whole genome shotgun (WGS) entry which is preliminary data.</text>
</comment>
<dbReference type="NCBIfam" id="TIGR00762">
    <property type="entry name" value="DegV"/>
    <property type="match status" value="1"/>
</dbReference>